<evidence type="ECO:0000313" key="3">
    <source>
        <dbReference type="Proteomes" id="UP000541444"/>
    </source>
</evidence>
<dbReference type="PANTHER" id="PTHR31133">
    <property type="entry name" value="MEMBRANE PROTEIN"/>
    <property type="match status" value="1"/>
</dbReference>
<dbReference type="OrthoDB" id="1932537at2759"/>
<feature type="transmembrane region" description="Helical" evidence="1">
    <location>
        <begin position="51"/>
        <end position="70"/>
    </location>
</feature>
<dbReference type="PANTHER" id="PTHR31133:SF9">
    <property type="entry name" value="TRANSMEMBRANE PROTEIN"/>
    <property type="match status" value="1"/>
</dbReference>
<sequence>MEIVICVLRFFLYLFYFILLVPIFVFLFLVGFAKVCIFCPFIFLVIGYGDAGVIVGLWPLYLFWTTYCIARSKKFGPYMKCLLVITLPIGIALWTVVGIVGSNIMGCHYAFIWPIMETFRAISKEGFENKFVGVFTDGTWTNFWNACTIVRDFADFSFHSYFSVMDEWLEAKKDEKIIELNILQVPGCILSAIVGVLVDVPIITMIVIYKAPIMLVKGWQRLLEDLIGRSGPFLETVCVPFAGLLILLWPFAVILAVLAGIISSFGFGGYAAIVAYQNSTKKGLLYVVAGIALFDESTNDFLYLREGSCFPRPWYREVDDLSSPLLPVKGLHDHLEFVHGRKPLMRSTSEKQQSALKAVMIWDSFIKKCELTGKELLANGAIGTNDLEAWQHSKNKIVNNGISAYSFLQCFLISIKSGSPGFLLRDNIEITNVNRPEGRIFDWLFEPMIIMKEQIKSLHLLETEELYLCKLALYCGDTQRIDAWKNGGIPPYDEIRRAQLEGISRRLHGFCLTLSRLPTFRRRFNKVVKALMKEAMQQSSGYGYGSESSIETLV</sequence>
<keyword evidence="1" id="KW-0812">Transmembrane</keyword>
<keyword evidence="3" id="KW-1185">Reference proteome</keyword>
<proteinExistence type="predicted"/>
<accession>A0A7J7N0R7</accession>
<evidence type="ECO:0008006" key="4">
    <source>
        <dbReference type="Google" id="ProtNLM"/>
    </source>
</evidence>
<organism evidence="2 3">
    <name type="scientific">Kingdonia uniflora</name>
    <dbReference type="NCBI Taxonomy" id="39325"/>
    <lineage>
        <taxon>Eukaryota</taxon>
        <taxon>Viridiplantae</taxon>
        <taxon>Streptophyta</taxon>
        <taxon>Embryophyta</taxon>
        <taxon>Tracheophyta</taxon>
        <taxon>Spermatophyta</taxon>
        <taxon>Magnoliopsida</taxon>
        <taxon>Ranunculales</taxon>
        <taxon>Circaeasteraceae</taxon>
        <taxon>Kingdonia</taxon>
    </lineage>
</organism>
<comment type="caution">
    <text evidence="2">The sequence shown here is derived from an EMBL/GenBank/DDBJ whole genome shotgun (WGS) entry which is preliminary data.</text>
</comment>
<feature type="transmembrane region" description="Helical" evidence="1">
    <location>
        <begin position="189"/>
        <end position="209"/>
    </location>
</feature>
<evidence type="ECO:0000256" key="1">
    <source>
        <dbReference type="SAM" id="Phobius"/>
    </source>
</evidence>
<dbReference type="EMBL" id="JACGCM010001161">
    <property type="protein sequence ID" value="KAF6160592.1"/>
    <property type="molecule type" value="Genomic_DNA"/>
</dbReference>
<dbReference type="InterPro" id="IPR040229">
    <property type="entry name" value="At3g27390-like"/>
</dbReference>
<feature type="transmembrane region" description="Helical" evidence="1">
    <location>
        <begin position="12"/>
        <end position="45"/>
    </location>
</feature>
<keyword evidence="1" id="KW-1133">Transmembrane helix</keyword>
<evidence type="ECO:0000313" key="2">
    <source>
        <dbReference type="EMBL" id="KAF6160592.1"/>
    </source>
</evidence>
<feature type="transmembrane region" description="Helical" evidence="1">
    <location>
        <begin position="255"/>
        <end position="276"/>
    </location>
</feature>
<feature type="transmembrane region" description="Helical" evidence="1">
    <location>
        <begin position="82"/>
        <end position="111"/>
    </location>
</feature>
<dbReference type="Proteomes" id="UP000541444">
    <property type="component" value="Unassembled WGS sequence"/>
</dbReference>
<protein>
    <recommendedName>
        <fullName evidence="4">Transmembrane protein</fullName>
    </recommendedName>
</protein>
<dbReference type="AlphaFoldDB" id="A0A7J7N0R7"/>
<name>A0A7J7N0R7_9MAGN</name>
<gene>
    <name evidence="2" type="ORF">GIB67_019532</name>
</gene>
<keyword evidence="1" id="KW-0472">Membrane</keyword>
<reference evidence="2 3" key="1">
    <citation type="journal article" date="2020" name="IScience">
        <title>Genome Sequencing of the Endangered Kingdonia uniflora (Circaeasteraceae, Ranunculales) Reveals Potential Mechanisms of Evolutionary Specialization.</title>
        <authorList>
            <person name="Sun Y."/>
            <person name="Deng T."/>
            <person name="Zhang A."/>
            <person name="Moore M.J."/>
            <person name="Landis J.B."/>
            <person name="Lin N."/>
            <person name="Zhang H."/>
            <person name="Zhang X."/>
            <person name="Huang J."/>
            <person name="Zhang X."/>
            <person name="Sun H."/>
            <person name="Wang H."/>
        </authorList>
    </citation>
    <scope>NUCLEOTIDE SEQUENCE [LARGE SCALE GENOMIC DNA]</scope>
    <source>
        <strain evidence="2">TB1705</strain>
        <tissue evidence="2">Leaf</tissue>
    </source>
</reference>